<dbReference type="Proteomes" id="UP001367508">
    <property type="component" value="Unassembled WGS sequence"/>
</dbReference>
<comment type="caution">
    <text evidence="2">The sequence shown here is derived from an EMBL/GenBank/DDBJ whole genome shotgun (WGS) entry which is preliminary data.</text>
</comment>
<dbReference type="EMBL" id="JAYMYQ010000005">
    <property type="protein sequence ID" value="KAK7330436.1"/>
    <property type="molecule type" value="Genomic_DNA"/>
</dbReference>
<evidence type="ECO:0000313" key="2">
    <source>
        <dbReference type="EMBL" id="KAK7330436.1"/>
    </source>
</evidence>
<evidence type="ECO:0000256" key="1">
    <source>
        <dbReference type="SAM" id="Phobius"/>
    </source>
</evidence>
<accession>A0AAN9L7E2</accession>
<reference evidence="2 3" key="1">
    <citation type="submission" date="2024-01" db="EMBL/GenBank/DDBJ databases">
        <title>The genomes of 5 underutilized Papilionoideae crops provide insights into root nodulation and disease resistanc.</title>
        <authorList>
            <person name="Jiang F."/>
        </authorList>
    </citation>
    <scope>NUCLEOTIDE SEQUENCE [LARGE SCALE GENOMIC DNA]</scope>
    <source>
        <strain evidence="2">LVBAO_FW01</strain>
        <tissue evidence="2">Leaves</tissue>
    </source>
</reference>
<dbReference type="AlphaFoldDB" id="A0AAN9L7E2"/>
<keyword evidence="3" id="KW-1185">Reference proteome</keyword>
<keyword evidence="1" id="KW-0812">Transmembrane</keyword>
<sequence length="162" mass="18530">MKVALPWPALNDTHIADSASSWCPFVYFMCCVILAPSCCSPTPTWLLLLLFMGLDGHFSSVALVLILTPWIRTVFYSLLRFGYCRRMEKPGSRMDVVFPLKDCVTIWYYRGIGMKAPLELYQKPNMCTGKLWKIETVTDQFVRTLLSPALCPHDTYGGIRRH</sequence>
<gene>
    <name evidence="2" type="ORF">VNO77_24630</name>
</gene>
<feature type="transmembrane region" description="Helical" evidence="1">
    <location>
        <begin position="25"/>
        <end position="52"/>
    </location>
</feature>
<feature type="transmembrane region" description="Helical" evidence="1">
    <location>
        <begin position="58"/>
        <end position="79"/>
    </location>
</feature>
<protein>
    <submittedName>
        <fullName evidence="2">Uncharacterized protein</fullName>
    </submittedName>
</protein>
<name>A0AAN9L7E2_CANGL</name>
<keyword evidence="1" id="KW-0472">Membrane</keyword>
<proteinExistence type="predicted"/>
<evidence type="ECO:0000313" key="3">
    <source>
        <dbReference type="Proteomes" id="UP001367508"/>
    </source>
</evidence>
<keyword evidence="1" id="KW-1133">Transmembrane helix</keyword>
<organism evidence="2 3">
    <name type="scientific">Canavalia gladiata</name>
    <name type="common">Sword bean</name>
    <name type="synonym">Dolichos gladiatus</name>
    <dbReference type="NCBI Taxonomy" id="3824"/>
    <lineage>
        <taxon>Eukaryota</taxon>
        <taxon>Viridiplantae</taxon>
        <taxon>Streptophyta</taxon>
        <taxon>Embryophyta</taxon>
        <taxon>Tracheophyta</taxon>
        <taxon>Spermatophyta</taxon>
        <taxon>Magnoliopsida</taxon>
        <taxon>eudicotyledons</taxon>
        <taxon>Gunneridae</taxon>
        <taxon>Pentapetalae</taxon>
        <taxon>rosids</taxon>
        <taxon>fabids</taxon>
        <taxon>Fabales</taxon>
        <taxon>Fabaceae</taxon>
        <taxon>Papilionoideae</taxon>
        <taxon>50 kb inversion clade</taxon>
        <taxon>NPAAA clade</taxon>
        <taxon>indigoferoid/millettioid clade</taxon>
        <taxon>Phaseoleae</taxon>
        <taxon>Canavalia</taxon>
    </lineage>
</organism>